<feature type="compositionally biased region" description="Polar residues" evidence="1">
    <location>
        <begin position="1"/>
        <end position="12"/>
    </location>
</feature>
<proteinExistence type="predicted"/>
<sequence length="97" mass="10031">MSSKANVINERQANLPLPEEPPVASDWNSADASKVNVGSGAVESGRSTGTGLDEPSTGPSSVRVSGDEFKINTAPNSNTGREGKENLTGLPKDALKH</sequence>
<protein>
    <submittedName>
        <fullName evidence="2">Uncharacterized protein</fullName>
    </submittedName>
</protein>
<reference evidence="2 3" key="1">
    <citation type="journal article" date="2016" name="Fungal Biol.">
        <title>The genome of Xylona heveae provides a window into fungal endophytism.</title>
        <authorList>
            <person name="Gazis R."/>
            <person name="Kuo A."/>
            <person name="Riley R."/>
            <person name="LaButti K."/>
            <person name="Lipzen A."/>
            <person name="Lin J."/>
            <person name="Amirebrahimi M."/>
            <person name="Hesse C.N."/>
            <person name="Spatafora J.W."/>
            <person name="Henrissat B."/>
            <person name="Hainaut M."/>
            <person name="Grigoriev I.V."/>
            <person name="Hibbett D.S."/>
        </authorList>
    </citation>
    <scope>NUCLEOTIDE SEQUENCE [LARGE SCALE GENOMIC DNA]</scope>
    <source>
        <strain evidence="2 3">TC161</strain>
    </source>
</reference>
<keyword evidence="3" id="KW-1185">Reference proteome</keyword>
<dbReference type="Proteomes" id="UP000076632">
    <property type="component" value="Unassembled WGS sequence"/>
</dbReference>
<dbReference type="AlphaFoldDB" id="A0A165HKP8"/>
<feature type="region of interest" description="Disordered" evidence="1">
    <location>
        <begin position="1"/>
        <end position="97"/>
    </location>
</feature>
<dbReference type="EMBL" id="KV407457">
    <property type="protein sequence ID" value="KZF23658.1"/>
    <property type="molecule type" value="Genomic_DNA"/>
</dbReference>
<dbReference type="RefSeq" id="XP_018189213.1">
    <property type="nucleotide sequence ID" value="XM_018332427.1"/>
</dbReference>
<dbReference type="OrthoDB" id="3913483at2759"/>
<evidence type="ECO:0000313" key="2">
    <source>
        <dbReference type="EMBL" id="KZF23658.1"/>
    </source>
</evidence>
<evidence type="ECO:0000256" key="1">
    <source>
        <dbReference type="SAM" id="MobiDB-lite"/>
    </source>
</evidence>
<gene>
    <name evidence="2" type="ORF">L228DRAFT_246491</name>
</gene>
<dbReference type="OMA" id="VSSQQGY"/>
<dbReference type="InParanoid" id="A0A165HKP8"/>
<organism evidence="2 3">
    <name type="scientific">Xylona heveae (strain CBS 132557 / TC161)</name>
    <dbReference type="NCBI Taxonomy" id="1328760"/>
    <lineage>
        <taxon>Eukaryota</taxon>
        <taxon>Fungi</taxon>
        <taxon>Dikarya</taxon>
        <taxon>Ascomycota</taxon>
        <taxon>Pezizomycotina</taxon>
        <taxon>Xylonomycetes</taxon>
        <taxon>Xylonales</taxon>
        <taxon>Xylonaceae</taxon>
        <taxon>Xylona</taxon>
    </lineage>
</organism>
<dbReference type="GeneID" id="28897564"/>
<evidence type="ECO:0000313" key="3">
    <source>
        <dbReference type="Proteomes" id="UP000076632"/>
    </source>
</evidence>
<accession>A0A165HKP8</accession>
<name>A0A165HKP8_XYLHT</name>